<keyword evidence="16" id="KW-1133">Transmembrane helix</keyword>
<evidence type="ECO:0000256" key="4">
    <source>
        <dbReference type="ARBA" id="ARBA00010044"/>
    </source>
</evidence>
<dbReference type="GO" id="GO:0005743">
    <property type="term" value="C:mitochondrial inner membrane"/>
    <property type="evidence" value="ECO:0007669"/>
    <property type="project" value="TreeGrafter"/>
</dbReference>
<feature type="domain" description="AAA+ ATPase" evidence="17">
    <location>
        <begin position="245"/>
        <end position="381"/>
    </location>
</feature>
<dbReference type="InterPro" id="IPR003593">
    <property type="entry name" value="AAA+_ATPase"/>
</dbReference>
<feature type="transmembrane region" description="Helical" evidence="16">
    <location>
        <begin position="163"/>
        <end position="181"/>
    </location>
</feature>
<evidence type="ECO:0000256" key="2">
    <source>
        <dbReference type="ARBA" id="ARBA00004173"/>
    </source>
</evidence>
<dbReference type="Gene3D" id="3.40.50.300">
    <property type="entry name" value="P-loop containing nucleotide triphosphate hydrolases"/>
    <property type="match status" value="1"/>
</dbReference>
<dbReference type="OrthoDB" id="1413014at2759"/>
<dbReference type="PANTHER" id="PTHR23076">
    <property type="entry name" value="METALLOPROTEASE M41 FTSH"/>
    <property type="match status" value="1"/>
</dbReference>
<keyword evidence="19" id="KW-1185">Reference proteome</keyword>
<comment type="similarity">
    <text evidence="4">In the C-terminal section; belongs to the peptidase M41 family.</text>
</comment>
<dbReference type="GO" id="GO:0046872">
    <property type="term" value="F:metal ion binding"/>
    <property type="evidence" value="ECO:0007669"/>
    <property type="project" value="UniProtKB-KW"/>
</dbReference>
<evidence type="ECO:0000256" key="5">
    <source>
        <dbReference type="ARBA" id="ARBA00010550"/>
    </source>
</evidence>
<evidence type="ECO:0000256" key="3">
    <source>
        <dbReference type="ARBA" id="ARBA00004370"/>
    </source>
</evidence>
<evidence type="ECO:0000313" key="19">
    <source>
        <dbReference type="Proteomes" id="UP000761534"/>
    </source>
</evidence>
<evidence type="ECO:0000256" key="16">
    <source>
        <dbReference type="SAM" id="Phobius"/>
    </source>
</evidence>
<keyword evidence="16" id="KW-0812">Transmembrane</keyword>
<evidence type="ECO:0000256" key="1">
    <source>
        <dbReference type="ARBA" id="ARBA00001947"/>
    </source>
</evidence>
<dbReference type="InterPro" id="IPR003959">
    <property type="entry name" value="ATPase_AAA_core"/>
</dbReference>
<accession>A0A642VAH4</accession>
<name>A0A642VAH4_9ASCO</name>
<proteinExistence type="inferred from homology"/>
<dbReference type="GO" id="GO:0141164">
    <property type="term" value="P:mitochondrial protein quality control"/>
    <property type="evidence" value="ECO:0007669"/>
    <property type="project" value="UniProtKB-ARBA"/>
</dbReference>
<dbReference type="Pfam" id="PF17862">
    <property type="entry name" value="AAA_lid_3"/>
    <property type="match status" value="1"/>
</dbReference>
<keyword evidence="14 16" id="KW-0472">Membrane</keyword>
<dbReference type="FunFam" id="3.40.50.300:FF:000175">
    <property type="entry name" value="ATP-dependent zinc metalloprotease FTSH 4"/>
    <property type="match status" value="1"/>
</dbReference>
<dbReference type="SMART" id="SM00382">
    <property type="entry name" value="AAA"/>
    <property type="match status" value="1"/>
</dbReference>
<dbReference type="GO" id="GO:0016887">
    <property type="term" value="F:ATP hydrolysis activity"/>
    <property type="evidence" value="ECO:0007669"/>
    <property type="project" value="InterPro"/>
</dbReference>
<evidence type="ECO:0000256" key="12">
    <source>
        <dbReference type="ARBA" id="ARBA00023049"/>
    </source>
</evidence>
<dbReference type="Proteomes" id="UP000761534">
    <property type="component" value="Unassembled WGS sequence"/>
</dbReference>
<protein>
    <recommendedName>
        <fullName evidence="17">AAA+ ATPase domain-containing protein</fullName>
    </recommendedName>
</protein>
<organism evidence="18 19">
    <name type="scientific">Trichomonascus ciferrii</name>
    <dbReference type="NCBI Taxonomy" id="44093"/>
    <lineage>
        <taxon>Eukaryota</taxon>
        <taxon>Fungi</taxon>
        <taxon>Dikarya</taxon>
        <taxon>Ascomycota</taxon>
        <taxon>Saccharomycotina</taxon>
        <taxon>Dipodascomycetes</taxon>
        <taxon>Dipodascales</taxon>
        <taxon>Trichomonascaceae</taxon>
        <taxon>Trichomonascus</taxon>
        <taxon>Trichomonascus ciferrii complex</taxon>
    </lineage>
</organism>
<dbReference type="Gene3D" id="1.10.8.60">
    <property type="match status" value="1"/>
</dbReference>
<keyword evidence="6" id="KW-0645">Protease</keyword>
<comment type="similarity">
    <text evidence="5">In the N-terminal section; belongs to the AAA ATPase family.</text>
</comment>
<dbReference type="PANTHER" id="PTHR23076:SF97">
    <property type="entry name" value="ATP-DEPENDENT ZINC METALLOPROTEASE YME1L1"/>
    <property type="match status" value="1"/>
</dbReference>
<dbReference type="GO" id="GO:0004222">
    <property type="term" value="F:metalloendopeptidase activity"/>
    <property type="evidence" value="ECO:0007669"/>
    <property type="project" value="InterPro"/>
</dbReference>
<dbReference type="Pfam" id="PF21232">
    <property type="entry name" value="Yme1-like_N"/>
    <property type="match status" value="1"/>
</dbReference>
<dbReference type="EMBL" id="SWFS01000088">
    <property type="protein sequence ID" value="KAA8916699.1"/>
    <property type="molecule type" value="Genomic_DNA"/>
</dbReference>
<dbReference type="SUPFAM" id="SSF52540">
    <property type="entry name" value="P-loop containing nucleoside triphosphate hydrolases"/>
    <property type="match status" value="1"/>
</dbReference>
<dbReference type="FunFam" id="1.20.58.760:FF:000002">
    <property type="entry name" value="ATP-dependent zinc metalloprotease FtsH"/>
    <property type="match status" value="1"/>
</dbReference>
<feature type="coiled-coil region" evidence="15">
    <location>
        <begin position="600"/>
        <end position="630"/>
    </location>
</feature>
<dbReference type="InterPro" id="IPR041569">
    <property type="entry name" value="AAA_lid_3"/>
</dbReference>
<evidence type="ECO:0000256" key="8">
    <source>
        <dbReference type="ARBA" id="ARBA00022741"/>
    </source>
</evidence>
<keyword evidence="15" id="KW-0175">Coiled coil</keyword>
<evidence type="ECO:0000256" key="11">
    <source>
        <dbReference type="ARBA" id="ARBA00022840"/>
    </source>
</evidence>
<dbReference type="FunFam" id="1.10.8.60:FF:000001">
    <property type="entry name" value="ATP-dependent zinc metalloprotease FtsH"/>
    <property type="match status" value="1"/>
</dbReference>
<dbReference type="SUPFAM" id="SSF140990">
    <property type="entry name" value="FtsH protease domain-like"/>
    <property type="match status" value="1"/>
</dbReference>
<dbReference type="Gene3D" id="1.20.58.760">
    <property type="entry name" value="Peptidase M41"/>
    <property type="match status" value="1"/>
</dbReference>
<evidence type="ECO:0000256" key="10">
    <source>
        <dbReference type="ARBA" id="ARBA00022833"/>
    </source>
</evidence>
<dbReference type="CDD" id="cd19501">
    <property type="entry name" value="RecA-like_FtsH"/>
    <property type="match status" value="1"/>
</dbReference>
<keyword evidence="10" id="KW-0862">Zinc</keyword>
<keyword evidence="13" id="KW-0496">Mitochondrion</keyword>
<dbReference type="AlphaFoldDB" id="A0A642VAH4"/>
<dbReference type="InterPro" id="IPR005936">
    <property type="entry name" value="FtsH"/>
</dbReference>
<dbReference type="HAMAP" id="MF_01458">
    <property type="entry name" value="FtsH"/>
    <property type="match status" value="1"/>
</dbReference>
<evidence type="ECO:0000259" key="17">
    <source>
        <dbReference type="SMART" id="SM00382"/>
    </source>
</evidence>
<keyword evidence="8" id="KW-0547">Nucleotide-binding</keyword>
<dbReference type="InterPro" id="IPR000642">
    <property type="entry name" value="Peptidase_M41"/>
</dbReference>
<evidence type="ECO:0000313" key="18">
    <source>
        <dbReference type="EMBL" id="KAA8916699.1"/>
    </source>
</evidence>
<dbReference type="Pfam" id="PF00004">
    <property type="entry name" value="AAA"/>
    <property type="match status" value="1"/>
</dbReference>
<dbReference type="InterPro" id="IPR027417">
    <property type="entry name" value="P-loop_NTPase"/>
</dbReference>
<dbReference type="GO" id="GO:0005524">
    <property type="term" value="F:ATP binding"/>
    <property type="evidence" value="ECO:0007669"/>
    <property type="project" value="UniProtKB-KW"/>
</dbReference>
<evidence type="ECO:0000256" key="9">
    <source>
        <dbReference type="ARBA" id="ARBA00022801"/>
    </source>
</evidence>
<evidence type="ECO:0000256" key="13">
    <source>
        <dbReference type="ARBA" id="ARBA00023128"/>
    </source>
</evidence>
<dbReference type="InterPro" id="IPR037219">
    <property type="entry name" value="Peptidase_M41-like"/>
</dbReference>
<keyword evidence="11" id="KW-0067">ATP-binding</keyword>
<dbReference type="VEuPathDB" id="FungiDB:TRICI_001157"/>
<dbReference type="GO" id="GO:0007005">
    <property type="term" value="P:mitochondrion organization"/>
    <property type="evidence" value="ECO:0007669"/>
    <property type="project" value="TreeGrafter"/>
</dbReference>
<evidence type="ECO:0000256" key="15">
    <source>
        <dbReference type="SAM" id="Coils"/>
    </source>
</evidence>
<sequence length="677" mass="73729">MMMVKRQGARARAPFTTSTLRMRSSSKAVQELSAAEQRANRALKDPVVQADFYKALLTANYPHLVVSRFESPDVAKNSDCETFYIQALKLIGHLDKAEAVERAMEARAKGGKEALISSLPDGEAVNYSFGGQRNFAGKGTKTDPVHVIITETAMGSLLKWLKWLIPMGLAGWGLVVGLTFFTESASILKGGNSEIGSAKVDGANGTQSNVKFSDVHGVDEARGELEEIVDFLKDPSKFTGLGGKLPKGVLLTGPPGTGKTLLARAVAGEAGVPFFFMSGSEFDELYVGVGAKRVRELFAAARAKAPAIVFIDELDAIGSKRNPKDHAYSKQTLNQLLVDLDGFSQSTGVIFIAATNYPEMLDKALTRPGRFDKIVHVELPDVRGRIAILKHHMKKVETSPQVNPSLLARGTSGFSGADLMNLVNQAAIFASQQKAVSVDMSHFEWAKDKILLGAARKTMVLTEESRRNTAYHEAGHAIAALYTPGATSLYKATILPRGSALGITFQLPDMDKYDQTKRELLARLDVCMGGKIAEEMTKGKDDVTSGCSSDLKNATQVARAMVTSFGMCDSIGPMELSENWADWSADTRHLAEKEIRQLLISSEERTRKLLDERKEELERLAQGLLEYETLDKDEIEQVVKGLKISKEKTTTNTVVKTDEIKDNRGEKVPGIKGGVKL</sequence>
<keyword evidence="12" id="KW-0482">Metalloprotease</keyword>
<evidence type="ECO:0000256" key="14">
    <source>
        <dbReference type="ARBA" id="ARBA00023136"/>
    </source>
</evidence>
<reference evidence="18" key="1">
    <citation type="journal article" date="2019" name="G3 (Bethesda)">
        <title>Genome Assemblies of Two Rare Opportunistic Yeast Pathogens: Diutina rugosa (syn. Candida rugosa) and Trichomonascus ciferrii (syn. Candida ciferrii).</title>
        <authorList>
            <person name="Mixao V."/>
            <person name="Saus E."/>
            <person name="Hansen A.P."/>
            <person name="Lass-Florl C."/>
            <person name="Gabaldon T."/>
        </authorList>
    </citation>
    <scope>NUCLEOTIDE SEQUENCE</scope>
    <source>
        <strain evidence="18">CBS 4856</strain>
    </source>
</reference>
<gene>
    <name evidence="18" type="ORF">TRICI_001157</name>
</gene>
<dbReference type="InterPro" id="IPR048438">
    <property type="entry name" value="Yme1-like_N"/>
</dbReference>
<evidence type="ECO:0000256" key="7">
    <source>
        <dbReference type="ARBA" id="ARBA00022723"/>
    </source>
</evidence>
<keyword evidence="7" id="KW-0479">Metal-binding</keyword>
<dbReference type="GO" id="GO:0004176">
    <property type="term" value="F:ATP-dependent peptidase activity"/>
    <property type="evidence" value="ECO:0007669"/>
    <property type="project" value="InterPro"/>
</dbReference>
<comment type="cofactor">
    <cofactor evidence="1">
        <name>Zn(2+)</name>
        <dbReference type="ChEBI" id="CHEBI:29105"/>
    </cofactor>
</comment>
<dbReference type="Pfam" id="PF01434">
    <property type="entry name" value="Peptidase_M41"/>
    <property type="match status" value="1"/>
</dbReference>
<evidence type="ECO:0000256" key="6">
    <source>
        <dbReference type="ARBA" id="ARBA00022670"/>
    </source>
</evidence>
<comment type="caution">
    <text evidence="18">The sequence shown here is derived from an EMBL/GenBank/DDBJ whole genome shotgun (WGS) entry which is preliminary data.</text>
</comment>
<keyword evidence="9" id="KW-0378">Hydrolase</keyword>
<comment type="subcellular location">
    <subcellularLocation>
        <location evidence="3">Membrane</location>
    </subcellularLocation>
    <subcellularLocation>
        <location evidence="2">Mitochondrion</location>
    </subcellularLocation>
</comment>